<dbReference type="EMBL" id="JAVRHQ010000028">
    <property type="protein sequence ID" value="MDT0644520.1"/>
    <property type="molecule type" value="Genomic_DNA"/>
</dbReference>
<evidence type="ECO:0000259" key="4">
    <source>
        <dbReference type="PROSITE" id="PS01124"/>
    </source>
</evidence>
<dbReference type="PROSITE" id="PS00041">
    <property type="entry name" value="HTH_ARAC_FAMILY_1"/>
    <property type="match status" value="1"/>
</dbReference>
<evidence type="ECO:0000256" key="2">
    <source>
        <dbReference type="ARBA" id="ARBA00023125"/>
    </source>
</evidence>
<feature type="domain" description="HTH araC/xylS-type" evidence="4">
    <location>
        <begin position="1"/>
        <end position="93"/>
    </location>
</feature>
<keyword evidence="3" id="KW-0804">Transcription</keyword>
<evidence type="ECO:0000256" key="1">
    <source>
        <dbReference type="ARBA" id="ARBA00023015"/>
    </source>
</evidence>
<dbReference type="PANTHER" id="PTHR43280:SF28">
    <property type="entry name" value="HTH-TYPE TRANSCRIPTIONAL ACTIVATOR RHAS"/>
    <property type="match status" value="1"/>
</dbReference>
<dbReference type="InterPro" id="IPR009057">
    <property type="entry name" value="Homeodomain-like_sf"/>
</dbReference>
<reference evidence="5 6" key="1">
    <citation type="submission" date="2023-09" db="EMBL/GenBank/DDBJ databases">
        <authorList>
            <person name="Rey-Velasco X."/>
        </authorList>
    </citation>
    <scope>NUCLEOTIDE SEQUENCE [LARGE SCALE GENOMIC DNA]</scope>
    <source>
        <strain evidence="5 6">F363</strain>
    </source>
</reference>
<dbReference type="InterPro" id="IPR018060">
    <property type="entry name" value="HTH_AraC"/>
</dbReference>
<comment type="caution">
    <text evidence="5">The sequence shown here is derived from an EMBL/GenBank/DDBJ whole genome shotgun (WGS) entry which is preliminary data.</text>
</comment>
<dbReference type="InterPro" id="IPR020449">
    <property type="entry name" value="Tscrpt_reg_AraC-type_HTH"/>
</dbReference>
<dbReference type="PANTHER" id="PTHR43280">
    <property type="entry name" value="ARAC-FAMILY TRANSCRIPTIONAL REGULATOR"/>
    <property type="match status" value="1"/>
</dbReference>
<keyword evidence="6" id="KW-1185">Reference proteome</keyword>
<name>A0ABU3CDV2_9FLAO</name>
<dbReference type="PROSITE" id="PS01124">
    <property type="entry name" value="HTH_ARAC_FAMILY_2"/>
    <property type="match status" value="1"/>
</dbReference>
<organism evidence="5 6">
    <name type="scientific">Autumnicola tepida</name>
    <dbReference type="NCBI Taxonomy" id="3075595"/>
    <lineage>
        <taxon>Bacteria</taxon>
        <taxon>Pseudomonadati</taxon>
        <taxon>Bacteroidota</taxon>
        <taxon>Flavobacteriia</taxon>
        <taxon>Flavobacteriales</taxon>
        <taxon>Flavobacteriaceae</taxon>
        <taxon>Autumnicola</taxon>
    </lineage>
</organism>
<dbReference type="SUPFAM" id="SSF46689">
    <property type="entry name" value="Homeodomain-like"/>
    <property type="match status" value="1"/>
</dbReference>
<proteinExistence type="predicted"/>
<gene>
    <name evidence="5" type="ORF">RM553_16895</name>
</gene>
<accession>A0ABU3CDV2</accession>
<evidence type="ECO:0000313" key="5">
    <source>
        <dbReference type="EMBL" id="MDT0644520.1"/>
    </source>
</evidence>
<evidence type="ECO:0000256" key="3">
    <source>
        <dbReference type="ARBA" id="ARBA00023163"/>
    </source>
</evidence>
<keyword evidence="2" id="KW-0238">DNA-binding</keyword>
<dbReference type="Proteomes" id="UP001262889">
    <property type="component" value="Unassembled WGS sequence"/>
</dbReference>
<keyword evidence="1" id="KW-0805">Transcription regulation</keyword>
<protein>
    <submittedName>
        <fullName evidence="5">AraC family transcriptional regulator</fullName>
    </submittedName>
</protein>
<dbReference type="RefSeq" id="WP_311536137.1">
    <property type="nucleotide sequence ID" value="NZ_JAVRHQ010000028.1"/>
</dbReference>
<dbReference type="Pfam" id="PF12833">
    <property type="entry name" value="HTH_18"/>
    <property type="match status" value="1"/>
</dbReference>
<dbReference type="SMART" id="SM00342">
    <property type="entry name" value="HTH_ARAC"/>
    <property type="match status" value="1"/>
</dbReference>
<dbReference type="PRINTS" id="PR00032">
    <property type="entry name" value="HTHARAC"/>
</dbReference>
<sequence>MDHLDESLKPLYEIAALHNTNEHKIKTGFKKVFGSTPNQYHREQRIERSKILIENTDLSLSEIAQKMGFASYPAFSKTFKQLAKVTPRKYSKSTRNS</sequence>
<dbReference type="Gene3D" id="1.10.10.60">
    <property type="entry name" value="Homeodomain-like"/>
    <property type="match status" value="2"/>
</dbReference>
<dbReference type="InterPro" id="IPR018062">
    <property type="entry name" value="HTH_AraC-typ_CS"/>
</dbReference>
<evidence type="ECO:0000313" key="6">
    <source>
        <dbReference type="Proteomes" id="UP001262889"/>
    </source>
</evidence>